<dbReference type="Proteomes" id="UP000886595">
    <property type="component" value="Unassembled WGS sequence"/>
</dbReference>
<dbReference type="AlphaFoldDB" id="A0A8X7V410"/>
<evidence type="ECO:0000313" key="2">
    <source>
        <dbReference type="Proteomes" id="UP000886595"/>
    </source>
</evidence>
<protein>
    <submittedName>
        <fullName evidence="1">Uncharacterized protein</fullName>
    </submittedName>
</protein>
<sequence length="73" mass="8253">MFLKRAISQPPRKPITFFSNSITYWRTGKRLFQKSFHNGAIEEMDYIGLIDDLFGILRNPSSSGLARSLACAA</sequence>
<dbReference type="EMBL" id="JAAMPC010000008">
    <property type="protein sequence ID" value="KAG2300211.1"/>
    <property type="molecule type" value="Genomic_DNA"/>
</dbReference>
<comment type="caution">
    <text evidence="1">The sequence shown here is derived from an EMBL/GenBank/DDBJ whole genome shotgun (WGS) entry which is preliminary data.</text>
</comment>
<organism evidence="1 2">
    <name type="scientific">Brassica carinata</name>
    <name type="common">Ethiopian mustard</name>
    <name type="synonym">Abyssinian cabbage</name>
    <dbReference type="NCBI Taxonomy" id="52824"/>
    <lineage>
        <taxon>Eukaryota</taxon>
        <taxon>Viridiplantae</taxon>
        <taxon>Streptophyta</taxon>
        <taxon>Embryophyta</taxon>
        <taxon>Tracheophyta</taxon>
        <taxon>Spermatophyta</taxon>
        <taxon>Magnoliopsida</taxon>
        <taxon>eudicotyledons</taxon>
        <taxon>Gunneridae</taxon>
        <taxon>Pentapetalae</taxon>
        <taxon>rosids</taxon>
        <taxon>malvids</taxon>
        <taxon>Brassicales</taxon>
        <taxon>Brassicaceae</taxon>
        <taxon>Brassiceae</taxon>
        <taxon>Brassica</taxon>
    </lineage>
</organism>
<proteinExistence type="predicted"/>
<accession>A0A8X7V410</accession>
<evidence type="ECO:0000313" key="1">
    <source>
        <dbReference type="EMBL" id="KAG2300211.1"/>
    </source>
</evidence>
<reference evidence="1 2" key="1">
    <citation type="submission" date="2020-02" db="EMBL/GenBank/DDBJ databases">
        <authorList>
            <person name="Ma Q."/>
            <person name="Huang Y."/>
            <person name="Song X."/>
            <person name="Pei D."/>
        </authorList>
    </citation>
    <scope>NUCLEOTIDE SEQUENCE [LARGE SCALE GENOMIC DNA]</scope>
    <source>
        <strain evidence="1">Sxm20200214</strain>
        <tissue evidence="1">Leaf</tissue>
    </source>
</reference>
<name>A0A8X7V410_BRACI</name>
<gene>
    <name evidence="1" type="ORF">Bca52824_036683</name>
</gene>
<keyword evidence="2" id="KW-1185">Reference proteome</keyword>